<organism evidence="2 3">
    <name type="scientific">Amnibacterium flavum</name>
    <dbReference type="NCBI Taxonomy" id="2173173"/>
    <lineage>
        <taxon>Bacteria</taxon>
        <taxon>Bacillati</taxon>
        <taxon>Actinomycetota</taxon>
        <taxon>Actinomycetes</taxon>
        <taxon>Micrococcales</taxon>
        <taxon>Microbacteriaceae</taxon>
        <taxon>Amnibacterium</taxon>
    </lineage>
</organism>
<dbReference type="Pfam" id="PF00768">
    <property type="entry name" value="Peptidase_S11"/>
    <property type="match status" value="1"/>
</dbReference>
<dbReference type="SUPFAM" id="SSF56601">
    <property type="entry name" value="beta-lactamase/transpeptidase-like"/>
    <property type="match status" value="1"/>
</dbReference>
<proteinExistence type="predicted"/>
<protein>
    <recommendedName>
        <fullName evidence="1">Peptidase S11 D-alanyl-D-alanine carboxypeptidase A N-terminal domain-containing protein</fullName>
    </recommendedName>
</protein>
<dbReference type="EMBL" id="QEOP01000002">
    <property type="protein sequence ID" value="PVZ93954.1"/>
    <property type="molecule type" value="Genomic_DNA"/>
</dbReference>
<name>A0A2V1HV30_9MICO</name>
<dbReference type="GO" id="GO:0009002">
    <property type="term" value="F:serine-type D-Ala-D-Ala carboxypeptidase activity"/>
    <property type="evidence" value="ECO:0007669"/>
    <property type="project" value="InterPro"/>
</dbReference>
<dbReference type="GO" id="GO:0006508">
    <property type="term" value="P:proteolysis"/>
    <property type="evidence" value="ECO:0007669"/>
    <property type="project" value="InterPro"/>
</dbReference>
<evidence type="ECO:0000313" key="2">
    <source>
        <dbReference type="EMBL" id="PVZ93954.1"/>
    </source>
</evidence>
<dbReference type="InterPro" id="IPR012338">
    <property type="entry name" value="Beta-lactam/transpept-like"/>
</dbReference>
<dbReference type="Proteomes" id="UP000244893">
    <property type="component" value="Unassembled WGS sequence"/>
</dbReference>
<dbReference type="InterPro" id="IPR001967">
    <property type="entry name" value="Peptidase_S11_N"/>
</dbReference>
<reference evidence="2 3" key="1">
    <citation type="submission" date="2018-05" db="EMBL/GenBank/DDBJ databases">
        <title>Amnibacterium sp. M8JJ-5, whole genome shotgun sequence.</title>
        <authorList>
            <person name="Tuo L."/>
        </authorList>
    </citation>
    <scope>NUCLEOTIDE SEQUENCE [LARGE SCALE GENOMIC DNA]</scope>
    <source>
        <strain evidence="2 3">M8JJ-5</strain>
    </source>
</reference>
<keyword evidence="3" id="KW-1185">Reference proteome</keyword>
<dbReference type="Gene3D" id="3.40.710.10">
    <property type="entry name" value="DD-peptidase/beta-lactamase superfamily"/>
    <property type="match status" value="1"/>
</dbReference>
<comment type="caution">
    <text evidence="2">The sequence shown here is derived from an EMBL/GenBank/DDBJ whole genome shotgun (WGS) entry which is preliminary data.</text>
</comment>
<dbReference type="AlphaFoldDB" id="A0A2V1HV30"/>
<accession>A0A2V1HV30</accession>
<evidence type="ECO:0000259" key="1">
    <source>
        <dbReference type="Pfam" id="PF00768"/>
    </source>
</evidence>
<dbReference type="RefSeq" id="WP_116756468.1">
    <property type="nucleotide sequence ID" value="NZ_JBHUEX010000001.1"/>
</dbReference>
<evidence type="ECO:0000313" key="3">
    <source>
        <dbReference type="Proteomes" id="UP000244893"/>
    </source>
</evidence>
<gene>
    <name evidence="2" type="ORF">DDQ50_09310</name>
</gene>
<feature type="domain" description="Peptidase S11 D-alanyl-D-alanine carboxypeptidase A N-terminal" evidence="1">
    <location>
        <begin position="77"/>
        <end position="264"/>
    </location>
</feature>
<dbReference type="OrthoDB" id="5241551at2"/>
<sequence length="414" mass="42744">MARRERNRVVVAAVAVLILAAGVYGPIALLAPLPDTPGTAIPAPADAVVEGTGPVLPAAGSTGVTLDASSPAIAAGSTDPVPMAATAKLITALLVLERYPLTEGRPGPAIPVTADDYAAYSRYQAEGTRSVRVVTGDQWSEREALQAMLIASSNNHAEMLARWAFGSEEEYLSAAAAWLTANGLDSTRVADSTGLSPDSVGTGADLARLAAIAMADPLIAEIVATPRATTLRGVTFDNTIAYSGAQGVLGISRSYTDEAGVCLLFAYPTTISDQPVTIYGAFLGEPSYDQLAIDVNSFIGSLPSAMQLAEVVAAGTAYGTYSTAWGASSAAVASESLYALAWNGQPLPAGEVELDEVGFIRTGRNVGRITVTIGTLEQTTILTNDRAIGDPGLIWRLFNPGVVVPGFIGMLSDR</sequence>